<accession>A0A6C0AFU7</accession>
<sequence length="149" mass="18256">MKIINNNFIDKLFYYFNKNPNDYSNKNNLLLLLIYVLELNKIIYESKINKIDIKCFSINYKKLNEYTDFLKNFNSTFGEVIFFRYKIIINFAILEFNNIFTLSLAIDYDMNNYYNNFEDNYYDAKCRLHIKFYNFLKFKFKNQNIICPV</sequence>
<name>A0A6C0AFU7_9ZZZZ</name>
<dbReference type="EMBL" id="MN740595">
    <property type="protein sequence ID" value="QHS78211.1"/>
    <property type="molecule type" value="Genomic_DNA"/>
</dbReference>
<evidence type="ECO:0000313" key="1">
    <source>
        <dbReference type="EMBL" id="QHS78211.1"/>
    </source>
</evidence>
<dbReference type="AlphaFoldDB" id="A0A6C0AFU7"/>
<protein>
    <submittedName>
        <fullName evidence="1">Uncharacterized protein</fullName>
    </submittedName>
</protein>
<reference evidence="1" key="1">
    <citation type="journal article" date="2020" name="Nature">
        <title>Giant virus diversity and host interactions through global metagenomics.</title>
        <authorList>
            <person name="Schulz F."/>
            <person name="Roux S."/>
            <person name="Paez-Espino D."/>
            <person name="Jungbluth S."/>
            <person name="Walsh D.A."/>
            <person name="Denef V.J."/>
            <person name="McMahon K.D."/>
            <person name="Konstantinidis K.T."/>
            <person name="Eloe-Fadrosh E.A."/>
            <person name="Kyrpides N.C."/>
            <person name="Woyke T."/>
        </authorList>
    </citation>
    <scope>NUCLEOTIDE SEQUENCE</scope>
    <source>
        <strain evidence="1">GVMAG-S-1021933-23</strain>
    </source>
</reference>
<proteinExistence type="predicted"/>
<organism evidence="1">
    <name type="scientific">viral metagenome</name>
    <dbReference type="NCBI Taxonomy" id="1070528"/>
    <lineage>
        <taxon>unclassified sequences</taxon>
        <taxon>metagenomes</taxon>
        <taxon>organismal metagenomes</taxon>
    </lineage>
</organism>